<gene>
    <name evidence="1" type="ORF">CTRU02_206343</name>
</gene>
<protein>
    <submittedName>
        <fullName evidence="1">Subtilisin-like protease</fullName>
    </submittedName>
</protein>
<reference evidence="1 2" key="1">
    <citation type="journal article" date="2020" name="Phytopathology">
        <title>Genome Sequence Resources of Colletotrichum truncatum, C. plurivorum, C. musicola, and C. sojae: Four Species Pathogenic to Soybean (Glycine max).</title>
        <authorList>
            <person name="Rogerio F."/>
            <person name="Boufleur T.R."/>
            <person name="Ciampi-Guillardi M."/>
            <person name="Sukno S.A."/>
            <person name="Thon M.R."/>
            <person name="Massola Junior N.S."/>
            <person name="Baroncelli R."/>
        </authorList>
    </citation>
    <scope>NUCLEOTIDE SEQUENCE [LARGE SCALE GENOMIC DNA]</scope>
    <source>
        <strain evidence="1 2">CMES1059</strain>
    </source>
</reference>
<name>A0ACC3Z6J2_COLTU</name>
<keyword evidence="2" id="KW-1185">Reference proteome</keyword>
<evidence type="ECO:0000313" key="2">
    <source>
        <dbReference type="Proteomes" id="UP000805649"/>
    </source>
</evidence>
<proteinExistence type="predicted"/>
<accession>A0ACC3Z6J2</accession>
<sequence>MAATSQRGNLVTAWAIGVDIKCADVFDLASLATDSGTSFAAPQVAGMVAYWMSHPEFAGELPAGQVATTLRDMVGALAYPRIKEAGYPPIAWNGHDLAEECGNPGSGTGTRARRDRRRDLGKACSYAPTSAVSAPSAAPTASVAPSKPAADVPTTTTTSITETATTPLRCNSCGAEAADSAPGMIGGQVGCSGAEYARSSCETNPNCKSWAFGKEDRVTYSIDVCLFFDKSATEVVSEAPPDPEGKCPFRYNDKGCPPL</sequence>
<evidence type="ECO:0000313" key="1">
    <source>
        <dbReference type="EMBL" id="KAL0939733.1"/>
    </source>
</evidence>
<organism evidence="1 2">
    <name type="scientific">Colletotrichum truncatum</name>
    <name type="common">Anthracnose fungus</name>
    <name type="synonym">Colletotrichum capsici</name>
    <dbReference type="NCBI Taxonomy" id="5467"/>
    <lineage>
        <taxon>Eukaryota</taxon>
        <taxon>Fungi</taxon>
        <taxon>Dikarya</taxon>
        <taxon>Ascomycota</taxon>
        <taxon>Pezizomycotina</taxon>
        <taxon>Sordariomycetes</taxon>
        <taxon>Hypocreomycetidae</taxon>
        <taxon>Glomerellales</taxon>
        <taxon>Glomerellaceae</taxon>
        <taxon>Colletotrichum</taxon>
        <taxon>Colletotrichum truncatum species complex</taxon>
    </lineage>
</organism>
<comment type="caution">
    <text evidence="1">The sequence shown here is derived from an EMBL/GenBank/DDBJ whole genome shotgun (WGS) entry which is preliminary data.</text>
</comment>
<dbReference type="EMBL" id="VUJX02000003">
    <property type="protein sequence ID" value="KAL0939733.1"/>
    <property type="molecule type" value="Genomic_DNA"/>
</dbReference>
<dbReference type="Proteomes" id="UP000805649">
    <property type="component" value="Unassembled WGS sequence"/>
</dbReference>